<feature type="transmembrane region" description="Helical" evidence="5">
    <location>
        <begin position="29"/>
        <end position="49"/>
    </location>
</feature>
<dbReference type="EMBL" id="CAJNNV010000831">
    <property type="protein sequence ID" value="CAE8583699.1"/>
    <property type="molecule type" value="Genomic_DNA"/>
</dbReference>
<evidence type="ECO:0000256" key="5">
    <source>
        <dbReference type="SAM" id="Phobius"/>
    </source>
</evidence>
<evidence type="ECO:0000256" key="1">
    <source>
        <dbReference type="ARBA" id="ARBA00004141"/>
    </source>
</evidence>
<evidence type="ECO:0000256" key="3">
    <source>
        <dbReference type="ARBA" id="ARBA00022989"/>
    </source>
</evidence>
<reference evidence="7" key="1">
    <citation type="submission" date="2021-02" db="EMBL/GenBank/DDBJ databases">
        <authorList>
            <person name="Dougan E. K."/>
            <person name="Rhodes N."/>
            <person name="Thang M."/>
            <person name="Chan C."/>
        </authorList>
    </citation>
    <scope>NUCLEOTIDE SEQUENCE</scope>
</reference>
<evidence type="ECO:0000256" key="4">
    <source>
        <dbReference type="ARBA" id="ARBA00023136"/>
    </source>
</evidence>
<keyword evidence="2 5" id="KW-0812">Transmembrane</keyword>
<keyword evidence="3 5" id="KW-1133">Transmembrane helix</keyword>
<comment type="caution">
    <text evidence="7">The sequence shown here is derived from an EMBL/GenBank/DDBJ whole genome shotgun (WGS) entry which is preliminary data.</text>
</comment>
<evidence type="ECO:0000313" key="8">
    <source>
        <dbReference type="Proteomes" id="UP000654075"/>
    </source>
</evidence>
<keyword evidence="4 5" id="KW-0472">Membrane</keyword>
<feature type="transmembrane region" description="Helical" evidence="5">
    <location>
        <begin position="93"/>
        <end position="115"/>
    </location>
</feature>
<gene>
    <name evidence="7" type="ORF">PGLA1383_LOCUS2658</name>
</gene>
<protein>
    <recommendedName>
        <fullName evidence="6">Amino acid transporter transmembrane domain-containing protein</fullName>
    </recommendedName>
</protein>
<evidence type="ECO:0000259" key="6">
    <source>
        <dbReference type="Pfam" id="PF01490"/>
    </source>
</evidence>
<proteinExistence type="predicted"/>
<dbReference type="OrthoDB" id="28208at2759"/>
<dbReference type="PANTHER" id="PTHR22950">
    <property type="entry name" value="AMINO ACID TRANSPORTER"/>
    <property type="match status" value="1"/>
</dbReference>
<keyword evidence="8" id="KW-1185">Reference proteome</keyword>
<dbReference type="PANTHER" id="PTHR22950:SF652">
    <property type="entry name" value="TRANSMEMBRANE AMINO ACID TRANSPORTER FAMILY PROTEIN"/>
    <property type="match status" value="1"/>
</dbReference>
<evidence type="ECO:0000256" key="2">
    <source>
        <dbReference type="ARBA" id="ARBA00022692"/>
    </source>
</evidence>
<sequence length="158" mass="16391">MAGGFLTFGVASKGLILNSYAVTDGWATFARGAIVCSLITAYPLVFLSLRKQLVDVLGDRGANFAAEKPRLLTLLMLIGITALALRLTNLGRLVGFAGACFGTFLIYVAPALMVLGAQRRGLGPQPKGFAGGLARVGQILLVPLGMSLGVLGAIQSLK</sequence>
<feature type="transmembrane region" description="Helical" evidence="5">
    <location>
        <begin position="136"/>
        <end position="157"/>
    </location>
</feature>
<dbReference type="GO" id="GO:0016020">
    <property type="term" value="C:membrane"/>
    <property type="evidence" value="ECO:0007669"/>
    <property type="project" value="UniProtKB-SubCell"/>
</dbReference>
<dbReference type="Proteomes" id="UP000654075">
    <property type="component" value="Unassembled WGS sequence"/>
</dbReference>
<evidence type="ECO:0000313" key="7">
    <source>
        <dbReference type="EMBL" id="CAE8583699.1"/>
    </source>
</evidence>
<comment type="subcellular location">
    <subcellularLocation>
        <location evidence="1">Membrane</location>
        <topology evidence="1">Multi-pass membrane protein</topology>
    </subcellularLocation>
</comment>
<feature type="domain" description="Amino acid transporter transmembrane" evidence="6">
    <location>
        <begin position="4"/>
        <end position="116"/>
    </location>
</feature>
<feature type="transmembrane region" description="Helical" evidence="5">
    <location>
        <begin position="70"/>
        <end position="87"/>
    </location>
</feature>
<dbReference type="GO" id="GO:0015179">
    <property type="term" value="F:L-amino acid transmembrane transporter activity"/>
    <property type="evidence" value="ECO:0007669"/>
    <property type="project" value="TreeGrafter"/>
</dbReference>
<organism evidence="7 8">
    <name type="scientific">Polarella glacialis</name>
    <name type="common">Dinoflagellate</name>
    <dbReference type="NCBI Taxonomy" id="89957"/>
    <lineage>
        <taxon>Eukaryota</taxon>
        <taxon>Sar</taxon>
        <taxon>Alveolata</taxon>
        <taxon>Dinophyceae</taxon>
        <taxon>Suessiales</taxon>
        <taxon>Suessiaceae</taxon>
        <taxon>Polarella</taxon>
    </lineage>
</organism>
<dbReference type="InterPro" id="IPR013057">
    <property type="entry name" value="AA_transpt_TM"/>
</dbReference>
<dbReference type="AlphaFoldDB" id="A0A813DB41"/>
<name>A0A813DB41_POLGL</name>
<dbReference type="Pfam" id="PF01490">
    <property type="entry name" value="Aa_trans"/>
    <property type="match status" value="1"/>
</dbReference>
<accession>A0A813DB41</accession>